<dbReference type="EC" id="1.3.1.98" evidence="6 20"/>
<keyword evidence="15 20" id="KW-0560">Oxidoreductase</keyword>
<dbReference type="InterPro" id="IPR016166">
    <property type="entry name" value="FAD-bd_PCMH"/>
</dbReference>
<comment type="caution">
    <text evidence="22">The sequence shown here is derived from an EMBL/GenBank/DDBJ whole genome shotgun (WGS) entry which is preliminary data.</text>
</comment>
<evidence type="ECO:0000256" key="14">
    <source>
        <dbReference type="ARBA" id="ARBA00022984"/>
    </source>
</evidence>
<keyword evidence="23" id="KW-1185">Reference proteome</keyword>
<dbReference type="GO" id="GO:0071949">
    <property type="term" value="F:FAD binding"/>
    <property type="evidence" value="ECO:0007669"/>
    <property type="project" value="InterPro"/>
</dbReference>
<dbReference type="InterPro" id="IPR016169">
    <property type="entry name" value="FAD-bd_PCMH_sub2"/>
</dbReference>
<feature type="active site" evidence="20">
    <location>
        <position position="330"/>
    </location>
</feature>
<protein>
    <recommendedName>
        <fullName evidence="7 20">UDP-N-acetylenolpyruvoylglucosamine reductase</fullName>
        <ecNumber evidence="6 20">1.3.1.98</ecNumber>
    </recommendedName>
    <alternativeName>
        <fullName evidence="18 20">UDP-N-acetylmuramate dehydrogenase</fullName>
    </alternativeName>
</protein>
<evidence type="ECO:0000256" key="1">
    <source>
        <dbReference type="ARBA" id="ARBA00001974"/>
    </source>
</evidence>
<evidence type="ECO:0000256" key="11">
    <source>
        <dbReference type="ARBA" id="ARBA00022827"/>
    </source>
</evidence>
<evidence type="ECO:0000256" key="17">
    <source>
        <dbReference type="ARBA" id="ARBA00023316"/>
    </source>
</evidence>
<evidence type="ECO:0000256" key="2">
    <source>
        <dbReference type="ARBA" id="ARBA00003921"/>
    </source>
</evidence>
<dbReference type="SUPFAM" id="SSF56194">
    <property type="entry name" value="Uridine diphospho-N-Acetylenolpyruvylglucosamine reductase, MurB, C-terminal domain"/>
    <property type="match status" value="1"/>
</dbReference>
<accession>A0A1S8D0D1</accession>
<evidence type="ECO:0000256" key="15">
    <source>
        <dbReference type="ARBA" id="ARBA00023002"/>
    </source>
</evidence>
<evidence type="ECO:0000256" key="7">
    <source>
        <dbReference type="ARBA" id="ARBA00015188"/>
    </source>
</evidence>
<evidence type="ECO:0000256" key="18">
    <source>
        <dbReference type="ARBA" id="ARBA00031026"/>
    </source>
</evidence>
<dbReference type="EMBL" id="MLCN01000001">
    <property type="protein sequence ID" value="ONG42319.1"/>
    <property type="molecule type" value="Genomic_DNA"/>
</dbReference>
<evidence type="ECO:0000313" key="22">
    <source>
        <dbReference type="EMBL" id="ONG42319.1"/>
    </source>
</evidence>
<dbReference type="OrthoDB" id="9804753at2"/>
<dbReference type="InterPro" id="IPR016167">
    <property type="entry name" value="FAD-bd_PCMH_sub1"/>
</dbReference>
<comment type="function">
    <text evidence="2 20">Cell wall formation.</text>
</comment>
<dbReference type="SUPFAM" id="SSF56176">
    <property type="entry name" value="FAD-binding/transporter-associated domain-like"/>
    <property type="match status" value="1"/>
</dbReference>
<evidence type="ECO:0000256" key="16">
    <source>
        <dbReference type="ARBA" id="ARBA00023306"/>
    </source>
</evidence>
<keyword evidence="10 20" id="KW-0285">Flavoprotein</keyword>
<evidence type="ECO:0000256" key="3">
    <source>
        <dbReference type="ARBA" id="ARBA00004496"/>
    </source>
</evidence>
<evidence type="ECO:0000256" key="20">
    <source>
        <dbReference type="HAMAP-Rule" id="MF_00037"/>
    </source>
</evidence>
<organism evidence="22 23">
    <name type="scientific">Alkanindiges hydrocarboniclasticus</name>
    <dbReference type="NCBI Taxonomy" id="1907941"/>
    <lineage>
        <taxon>Bacteria</taxon>
        <taxon>Pseudomonadati</taxon>
        <taxon>Pseudomonadota</taxon>
        <taxon>Gammaproteobacteria</taxon>
        <taxon>Moraxellales</taxon>
        <taxon>Moraxellaceae</taxon>
        <taxon>Alkanindiges</taxon>
    </lineage>
</organism>
<dbReference type="Gene3D" id="3.90.78.10">
    <property type="entry name" value="UDP-N-acetylenolpyruvoylglucosamine reductase, C-terminal domain"/>
    <property type="match status" value="1"/>
</dbReference>
<feature type="active site" description="Proton donor" evidence="20">
    <location>
        <position position="234"/>
    </location>
</feature>
<dbReference type="Pfam" id="PF01565">
    <property type="entry name" value="FAD_binding_4"/>
    <property type="match status" value="1"/>
</dbReference>
<comment type="subcellular location">
    <subcellularLocation>
        <location evidence="3 20">Cytoplasm</location>
    </subcellularLocation>
</comment>
<dbReference type="GO" id="GO:0008762">
    <property type="term" value="F:UDP-N-acetylmuramate dehydrogenase activity"/>
    <property type="evidence" value="ECO:0007669"/>
    <property type="project" value="UniProtKB-UniRule"/>
</dbReference>
<gene>
    <name evidence="20" type="primary">murB</name>
    <name evidence="22" type="ORF">BKE30_00500</name>
</gene>
<dbReference type="GO" id="GO:0009252">
    <property type="term" value="P:peptidoglycan biosynthetic process"/>
    <property type="evidence" value="ECO:0007669"/>
    <property type="project" value="UniProtKB-UniRule"/>
</dbReference>
<keyword evidence="17 20" id="KW-0961">Cell wall biogenesis/degradation</keyword>
<comment type="similarity">
    <text evidence="5 20">Belongs to the MurB family.</text>
</comment>
<reference evidence="22 23" key="1">
    <citation type="submission" date="2016-10" db="EMBL/GenBank/DDBJ databases">
        <title>Draft Genome sequence of Alkanindiges sp. strain H1.</title>
        <authorList>
            <person name="Subhash Y."/>
            <person name="Lee S."/>
        </authorList>
    </citation>
    <scope>NUCLEOTIDE SEQUENCE [LARGE SCALE GENOMIC DNA]</scope>
    <source>
        <strain evidence="22 23">H1</strain>
    </source>
</reference>
<dbReference type="NCBIfam" id="NF000755">
    <property type="entry name" value="PRK00046.1"/>
    <property type="match status" value="1"/>
</dbReference>
<proteinExistence type="inferred from homology"/>
<dbReference type="Gene3D" id="3.30.43.10">
    <property type="entry name" value="Uridine Diphospho-n-acetylenolpyruvylglucosamine Reductase, domain 2"/>
    <property type="match status" value="1"/>
</dbReference>
<evidence type="ECO:0000256" key="4">
    <source>
        <dbReference type="ARBA" id="ARBA00004752"/>
    </source>
</evidence>
<keyword evidence="9 20" id="KW-0132">Cell division</keyword>
<dbReference type="STRING" id="1907941.BKE30_00500"/>
<dbReference type="GO" id="GO:0008360">
    <property type="term" value="P:regulation of cell shape"/>
    <property type="evidence" value="ECO:0007669"/>
    <property type="project" value="UniProtKB-KW"/>
</dbReference>
<keyword evidence="12 20" id="KW-0521">NADP</keyword>
<evidence type="ECO:0000313" key="23">
    <source>
        <dbReference type="Proteomes" id="UP000192132"/>
    </source>
</evidence>
<dbReference type="InterPro" id="IPR036635">
    <property type="entry name" value="MurB_C_sf"/>
</dbReference>
<dbReference type="GO" id="GO:0051301">
    <property type="term" value="P:cell division"/>
    <property type="evidence" value="ECO:0007669"/>
    <property type="project" value="UniProtKB-KW"/>
</dbReference>
<dbReference type="PROSITE" id="PS51387">
    <property type="entry name" value="FAD_PCMH"/>
    <property type="match status" value="1"/>
</dbReference>
<comment type="catalytic activity">
    <reaction evidence="19 20">
        <text>UDP-N-acetyl-alpha-D-muramate + NADP(+) = UDP-N-acetyl-3-O-(1-carboxyvinyl)-alpha-D-glucosamine + NADPH + H(+)</text>
        <dbReference type="Rhea" id="RHEA:12248"/>
        <dbReference type="ChEBI" id="CHEBI:15378"/>
        <dbReference type="ChEBI" id="CHEBI:57783"/>
        <dbReference type="ChEBI" id="CHEBI:58349"/>
        <dbReference type="ChEBI" id="CHEBI:68483"/>
        <dbReference type="ChEBI" id="CHEBI:70757"/>
        <dbReference type="EC" id="1.3.1.98"/>
    </reaction>
</comment>
<evidence type="ECO:0000256" key="19">
    <source>
        <dbReference type="ARBA" id="ARBA00048914"/>
    </source>
</evidence>
<dbReference type="Gene3D" id="3.30.465.10">
    <property type="match status" value="1"/>
</dbReference>
<dbReference type="PANTHER" id="PTHR21071">
    <property type="entry name" value="UDP-N-ACETYLENOLPYRUVOYLGLUCOSAMINE REDUCTASE"/>
    <property type="match status" value="1"/>
</dbReference>
<keyword evidence="13 20" id="KW-0133">Cell shape</keyword>
<evidence type="ECO:0000256" key="8">
    <source>
        <dbReference type="ARBA" id="ARBA00022490"/>
    </source>
</evidence>
<evidence type="ECO:0000256" key="10">
    <source>
        <dbReference type="ARBA" id="ARBA00022630"/>
    </source>
</evidence>
<dbReference type="Proteomes" id="UP000192132">
    <property type="component" value="Unassembled WGS sequence"/>
</dbReference>
<dbReference type="Pfam" id="PF02873">
    <property type="entry name" value="MurB_C"/>
    <property type="match status" value="1"/>
</dbReference>
<dbReference type="GO" id="GO:0071555">
    <property type="term" value="P:cell wall organization"/>
    <property type="evidence" value="ECO:0007669"/>
    <property type="project" value="UniProtKB-KW"/>
</dbReference>
<keyword evidence="14 20" id="KW-0573">Peptidoglycan synthesis</keyword>
<keyword evidence="11 20" id="KW-0274">FAD</keyword>
<feature type="active site" evidence="20">
    <location>
        <position position="165"/>
    </location>
</feature>
<dbReference type="InterPro" id="IPR006094">
    <property type="entry name" value="Oxid_FAD_bind_N"/>
</dbReference>
<dbReference type="HAMAP" id="MF_00037">
    <property type="entry name" value="MurB"/>
    <property type="match status" value="1"/>
</dbReference>
<dbReference type="AlphaFoldDB" id="A0A1S8D0D1"/>
<evidence type="ECO:0000256" key="5">
    <source>
        <dbReference type="ARBA" id="ARBA00010485"/>
    </source>
</evidence>
<evidence type="ECO:0000256" key="9">
    <source>
        <dbReference type="ARBA" id="ARBA00022618"/>
    </source>
</evidence>
<dbReference type="NCBIfam" id="NF010478">
    <property type="entry name" value="PRK13903.1"/>
    <property type="match status" value="1"/>
</dbReference>
<evidence type="ECO:0000256" key="6">
    <source>
        <dbReference type="ARBA" id="ARBA00012518"/>
    </source>
</evidence>
<comment type="pathway">
    <text evidence="4 20">Cell wall biogenesis; peptidoglycan biosynthesis.</text>
</comment>
<evidence type="ECO:0000256" key="13">
    <source>
        <dbReference type="ARBA" id="ARBA00022960"/>
    </source>
</evidence>
<dbReference type="UniPathway" id="UPA00219"/>
<evidence type="ECO:0000256" key="12">
    <source>
        <dbReference type="ARBA" id="ARBA00022857"/>
    </source>
</evidence>
<dbReference type="InterPro" id="IPR003170">
    <property type="entry name" value="MurB"/>
</dbReference>
<comment type="cofactor">
    <cofactor evidence="1 20">
        <name>FAD</name>
        <dbReference type="ChEBI" id="CHEBI:57692"/>
    </cofactor>
</comment>
<dbReference type="GO" id="GO:0005829">
    <property type="term" value="C:cytosol"/>
    <property type="evidence" value="ECO:0007669"/>
    <property type="project" value="TreeGrafter"/>
</dbReference>
<keyword evidence="16 20" id="KW-0131">Cell cycle</keyword>
<dbReference type="InterPro" id="IPR011601">
    <property type="entry name" value="MurB_C"/>
</dbReference>
<dbReference type="NCBIfam" id="TIGR00179">
    <property type="entry name" value="murB"/>
    <property type="match status" value="1"/>
</dbReference>
<name>A0A1S8D0D1_9GAMM</name>
<evidence type="ECO:0000259" key="21">
    <source>
        <dbReference type="PROSITE" id="PS51387"/>
    </source>
</evidence>
<dbReference type="InterPro" id="IPR036318">
    <property type="entry name" value="FAD-bd_PCMH-like_sf"/>
</dbReference>
<keyword evidence="8 20" id="KW-0963">Cytoplasm</keyword>
<feature type="domain" description="FAD-binding PCMH-type" evidence="21">
    <location>
        <begin position="17"/>
        <end position="188"/>
    </location>
</feature>
<sequence>MLQFEHNASLKPFNTLGLNSRARYLASLSTEDDLLAVLQSVTAKRLPVFVLSGGSNVLLSEYIDALVIRPLLRGIRVLDDSPQHILVEVMAGEEWHPFVQYALAQGWYGLENLSLIPGYVGAAPIQNIGAYGVEVGQYIHHIKAWHLPTQRWHILQPEHCQFGYRDSIFKQQAGDWIISRVVFCLSKQPQLALSYGDVREQAGTNPTPASVAKAIIQIRQAKLPDPKKIANVGSFFKNPVIDLAHYERLKVTYPALGSYPQANGQVKVAAGWLIDQTGWKGKRMGSVGMYEKQALVLVNHHIAALADVHKVSQAVQHSVFEKFAIRLEQEPVLVKF</sequence>
<dbReference type="PANTHER" id="PTHR21071:SF4">
    <property type="entry name" value="UDP-N-ACETYLENOLPYRUVOYLGLUCOSAMINE REDUCTASE"/>
    <property type="match status" value="1"/>
</dbReference>